<evidence type="ECO:0000313" key="3">
    <source>
        <dbReference type="Proteomes" id="UP000784294"/>
    </source>
</evidence>
<gene>
    <name evidence="2" type="ORF">PXEA_LOCUS8156</name>
</gene>
<dbReference type="AlphaFoldDB" id="A0A448WLJ5"/>
<reference evidence="2" key="1">
    <citation type="submission" date="2018-11" db="EMBL/GenBank/DDBJ databases">
        <authorList>
            <consortium name="Pathogen Informatics"/>
        </authorList>
    </citation>
    <scope>NUCLEOTIDE SEQUENCE</scope>
</reference>
<protein>
    <submittedName>
        <fullName evidence="2">Uncharacterized protein</fullName>
    </submittedName>
</protein>
<organism evidence="2 3">
    <name type="scientific">Protopolystoma xenopodis</name>
    <dbReference type="NCBI Taxonomy" id="117903"/>
    <lineage>
        <taxon>Eukaryota</taxon>
        <taxon>Metazoa</taxon>
        <taxon>Spiralia</taxon>
        <taxon>Lophotrochozoa</taxon>
        <taxon>Platyhelminthes</taxon>
        <taxon>Monogenea</taxon>
        <taxon>Polyopisthocotylea</taxon>
        <taxon>Polystomatidea</taxon>
        <taxon>Polystomatidae</taxon>
        <taxon>Protopolystoma</taxon>
    </lineage>
</organism>
<name>A0A448WLJ5_9PLAT</name>
<sequence>MILCLTDDICANLAVISAGLQTLQAVFLDSVPSQGYLARHRYFDANRSCRGLFFCIGILERVSIKLHIVTWRQLLPGRPAVKAFHLHHCVPLQHTQAHKQGRTDPASYMHPLSHSHPPPTYTHTHTRTQPHI</sequence>
<keyword evidence="3" id="KW-1185">Reference proteome</keyword>
<comment type="caution">
    <text evidence="2">The sequence shown here is derived from an EMBL/GenBank/DDBJ whole genome shotgun (WGS) entry which is preliminary data.</text>
</comment>
<evidence type="ECO:0000256" key="1">
    <source>
        <dbReference type="SAM" id="MobiDB-lite"/>
    </source>
</evidence>
<accession>A0A448WLJ5</accession>
<evidence type="ECO:0000313" key="2">
    <source>
        <dbReference type="EMBL" id="VEL14716.1"/>
    </source>
</evidence>
<proteinExistence type="predicted"/>
<dbReference type="Proteomes" id="UP000784294">
    <property type="component" value="Unassembled WGS sequence"/>
</dbReference>
<feature type="region of interest" description="Disordered" evidence="1">
    <location>
        <begin position="100"/>
        <end position="132"/>
    </location>
</feature>
<feature type="compositionally biased region" description="Low complexity" evidence="1">
    <location>
        <begin position="110"/>
        <end position="123"/>
    </location>
</feature>
<dbReference type="EMBL" id="CAAALY010022091">
    <property type="protein sequence ID" value="VEL14716.1"/>
    <property type="molecule type" value="Genomic_DNA"/>
</dbReference>